<feature type="binding site" evidence="11">
    <location>
        <begin position="87"/>
        <end position="90"/>
    </location>
    <ligand>
        <name>NADP(+)</name>
        <dbReference type="ChEBI" id="CHEBI:58349"/>
    </ligand>
</feature>
<evidence type="ECO:0000256" key="11">
    <source>
        <dbReference type="PIRSR" id="PIRSR000193-1"/>
    </source>
</evidence>
<dbReference type="NCBIfam" id="TIGR00112">
    <property type="entry name" value="proC"/>
    <property type="match status" value="1"/>
</dbReference>
<dbReference type="EMBL" id="JBGBPQ010000018">
    <property type="protein sequence ID" value="KAL1507099.1"/>
    <property type="molecule type" value="Genomic_DNA"/>
</dbReference>
<evidence type="ECO:0000256" key="9">
    <source>
        <dbReference type="ARBA" id="ARBA00050547"/>
    </source>
</evidence>
<gene>
    <name evidence="16" type="ORF">AB1Y20_007956</name>
</gene>
<dbReference type="PIRSF" id="PIRSF000193">
    <property type="entry name" value="Pyrrol-5-carb_rd"/>
    <property type="match status" value="1"/>
</dbReference>
<dbReference type="SUPFAM" id="SSF51735">
    <property type="entry name" value="NAD(P)-binding Rossmann-fold domains"/>
    <property type="match status" value="1"/>
</dbReference>
<keyword evidence="17" id="KW-1185">Reference proteome</keyword>
<dbReference type="InterPro" id="IPR008927">
    <property type="entry name" value="6-PGluconate_DH-like_C_sf"/>
</dbReference>
<keyword evidence="13" id="KW-0812">Transmembrane</keyword>
<feature type="domain" description="Pyrroline-5-carboxylate reductase dimerisation" evidence="15">
    <location>
        <begin position="180"/>
        <end position="282"/>
    </location>
</feature>
<dbReference type="Pfam" id="PF03807">
    <property type="entry name" value="F420_oxidored"/>
    <property type="match status" value="1"/>
</dbReference>
<evidence type="ECO:0000256" key="6">
    <source>
        <dbReference type="ARBA" id="ARBA00022650"/>
    </source>
</evidence>
<organism evidence="16 17">
    <name type="scientific">Prymnesium parvum</name>
    <name type="common">Toxic golden alga</name>
    <dbReference type="NCBI Taxonomy" id="97485"/>
    <lineage>
        <taxon>Eukaryota</taxon>
        <taxon>Haptista</taxon>
        <taxon>Haptophyta</taxon>
        <taxon>Prymnesiophyceae</taxon>
        <taxon>Prymnesiales</taxon>
        <taxon>Prymnesiaceae</taxon>
        <taxon>Prymnesium</taxon>
    </lineage>
</organism>
<dbReference type="GO" id="GO:0005737">
    <property type="term" value="C:cytoplasm"/>
    <property type="evidence" value="ECO:0007669"/>
    <property type="project" value="UniProtKB-SubCell"/>
</dbReference>
<reference evidence="16 17" key="1">
    <citation type="journal article" date="2024" name="Science">
        <title>Giant polyketide synthase enzymes in the biosynthesis of giant marine polyether toxins.</title>
        <authorList>
            <person name="Fallon T.R."/>
            <person name="Shende V.V."/>
            <person name="Wierzbicki I.H."/>
            <person name="Pendleton A.L."/>
            <person name="Watervoot N.F."/>
            <person name="Auber R.P."/>
            <person name="Gonzalez D.J."/>
            <person name="Wisecaver J.H."/>
            <person name="Moore B.S."/>
        </authorList>
    </citation>
    <scope>NUCLEOTIDE SEQUENCE [LARGE SCALE GENOMIC DNA]</scope>
    <source>
        <strain evidence="16 17">12B1</strain>
    </source>
</reference>
<comment type="catalytic activity">
    <reaction evidence="10 12">
        <text>L-proline + NADP(+) = (S)-1-pyrroline-5-carboxylate + NADPH + 2 H(+)</text>
        <dbReference type="Rhea" id="RHEA:14109"/>
        <dbReference type="ChEBI" id="CHEBI:15378"/>
        <dbReference type="ChEBI" id="CHEBI:17388"/>
        <dbReference type="ChEBI" id="CHEBI:57783"/>
        <dbReference type="ChEBI" id="CHEBI:58349"/>
        <dbReference type="ChEBI" id="CHEBI:60039"/>
        <dbReference type="EC" id="1.5.1.2"/>
    </reaction>
</comment>
<dbReference type="InterPro" id="IPR053790">
    <property type="entry name" value="P5CR-like_CS"/>
</dbReference>
<feature type="transmembrane region" description="Helical" evidence="13">
    <location>
        <begin position="20"/>
        <end position="40"/>
    </location>
</feature>
<dbReference type="PANTHER" id="PTHR11645">
    <property type="entry name" value="PYRROLINE-5-CARBOXYLATE REDUCTASE"/>
    <property type="match status" value="1"/>
</dbReference>
<sequence>MTHVMRQYHSSSSVLSQTMAPAVGFLGGGMMASSLIGGFLKAGTVEKASMAVAEPFAPLRDKHTASGIFASADNSEVVARSDIIWLAVKPDVLPLVLKEVAALVGTTKLVVSIAAGVSLSTMEACLPLGARVIRVMPNLPCLVGECAAGFCRGTNATDADAAAVRTLLSSVGTAEEVPAKLMDAVTGLSGSGPAYGFLLVEALADGGVRAGLPRPVAQALAAQTIKGAAAMVLATGKHPGDLKDQVCSPGGTTIAGVEALEVNGFRAAAMSAVAAATSWSIELRLEAEKSTPKSKL</sequence>
<comment type="similarity">
    <text evidence="2 12">Belongs to the pyrroline-5-carboxylate reductase family.</text>
</comment>
<protein>
    <recommendedName>
        <fullName evidence="3 12">Pyrroline-5-carboxylate reductase</fullName>
        <ecNumber evidence="12">1.5.1.2</ecNumber>
    </recommendedName>
</protein>
<dbReference type="Gene3D" id="1.10.3730.10">
    <property type="entry name" value="ProC C-terminal domain-like"/>
    <property type="match status" value="1"/>
</dbReference>
<keyword evidence="13" id="KW-0472">Membrane</keyword>
<keyword evidence="13" id="KW-1133">Transmembrane helix</keyword>
<dbReference type="InterPro" id="IPR029036">
    <property type="entry name" value="P5CR_dimer"/>
</dbReference>
<dbReference type="EC" id="1.5.1.2" evidence="12"/>
<evidence type="ECO:0000256" key="13">
    <source>
        <dbReference type="SAM" id="Phobius"/>
    </source>
</evidence>
<dbReference type="GO" id="GO:0055129">
    <property type="term" value="P:L-proline biosynthetic process"/>
    <property type="evidence" value="ECO:0007669"/>
    <property type="project" value="TreeGrafter"/>
</dbReference>
<evidence type="ECO:0000259" key="14">
    <source>
        <dbReference type="Pfam" id="PF03807"/>
    </source>
</evidence>
<evidence type="ECO:0000256" key="3">
    <source>
        <dbReference type="ARBA" id="ARBA00021413"/>
    </source>
</evidence>
<dbReference type="InterPro" id="IPR000304">
    <property type="entry name" value="Pyrroline-COOH_reductase"/>
</dbReference>
<evidence type="ECO:0000313" key="17">
    <source>
        <dbReference type="Proteomes" id="UP001515480"/>
    </source>
</evidence>
<accession>A0AB34IV80</accession>
<dbReference type="SUPFAM" id="SSF48179">
    <property type="entry name" value="6-phosphogluconate dehydrogenase C-terminal domain-like"/>
    <property type="match status" value="1"/>
</dbReference>
<feature type="domain" description="Pyrroline-5-carboxylate reductase catalytic N-terminal" evidence="14">
    <location>
        <begin position="23"/>
        <end position="116"/>
    </location>
</feature>
<name>A0AB34IV80_PRYPA</name>
<dbReference type="FunFam" id="3.40.50.720:FF:000190">
    <property type="entry name" value="Pyrroline-5-carboxylate reductase"/>
    <property type="match status" value="1"/>
</dbReference>
<evidence type="ECO:0000256" key="12">
    <source>
        <dbReference type="RuleBase" id="RU003903"/>
    </source>
</evidence>
<evidence type="ECO:0000256" key="5">
    <source>
        <dbReference type="ARBA" id="ARBA00022605"/>
    </source>
</evidence>
<dbReference type="PROSITE" id="PS00521">
    <property type="entry name" value="P5CR"/>
    <property type="match status" value="1"/>
</dbReference>
<dbReference type="PANTHER" id="PTHR11645:SF0">
    <property type="entry name" value="PYRROLINE-5-CARBOXYLATE REDUCTASE 3"/>
    <property type="match status" value="1"/>
</dbReference>
<evidence type="ECO:0000259" key="15">
    <source>
        <dbReference type="Pfam" id="PF14748"/>
    </source>
</evidence>
<evidence type="ECO:0000256" key="7">
    <source>
        <dbReference type="ARBA" id="ARBA00022857"/>
    </source>
</evidence>
<dbReference type="Pfam" id="PF14748">
    <property type="entry name" value="P5CR_dimer"/>
    <property type="match status" value="1"/>
</dbReference>
<evidence type="ECO:0000256" key="8">
    <source>
        <dbReference type="ARBA" id="ARBA00023002"/>
    </source>
</evidence>
<comment type="catalytic activity">
    <reaction evidence="9">
        <text>L-proline + NAD(+) = (S)-1-pyrroline-5-carboxylate + NADH + 2 H(+)</text>
        <dbReference type="Rhea" id="RHEA:14105"/>
        <dbReference type="ChEBI" id="CHEBI:15378"/>
        <dbReference type="ChEBI" id="CHEBI:17388"/>
        <dbReference type="ChEBI" id="CHEBI:57540"/>
        <dbReference type="ChEBI" id="CHEBI:57945"/>
        <dbReference type="ChEBI" id="CHEBI:60039"/>
        <dbReference type="EC" id="1.5.1.2"/>
    </reaction>
</comment>
<keyword evidence="7 11" id="KW-0521">NADP</keyword>
<dbReference type="InterPro" id="IPR036291">
    <property type="entry name" value="NAD(P)-bd_dom_sf"/>
</dbReference>
<dbReference type="GO" id="GO:0004735">
    <property type="term" value="F:pyrroline-5-carboxylate reductase activity"/>
    <property type="evidence" value="ECO:0007669"/>
    <property type="project" value="UniProtKB-EC"/>
</dbReference>
<dbReference type="FunFam" id="1.10.3730.10:FF:000001">
    <property type="entry name" value="Pyrroline-5-carboxylate reductase"/>
    <property type="match status" value="1"/>
</dbReference>
<comment type="subcellular location">
    <subcellularLocation>
        <location evidence="1">Cytoplasm</location>
    </subcellularLocation>
</comment>
<evidence type="ECO:0000313" key="16">
    <source>
        <dbReference type="EMBL" id="KAL1507099.1"/>
    </source>
</evidence>
<keyword evidence="5 12" id="KW-0028">Amino-acid biosynthesis</keyword>
<comment type="pathway">
    <text evidence="12">Amino-acid biosynthesis; L-proline biosynthesis; L-proline from L-glutamate 5-semialdehyde: step 1/1.</text>
</comment>
<keyword evidence="4" id="KW-0963">Cytoplasm</keyword>
<proteinExistence type="inferred from homology"/>
<dbReference type="HAMAP" id="MF_01925">
    <property type="entry name" value="P5C_reductase"/>
    <property type="match status" value="1"/>
</dbReference>
<evidence type="ECO:0000256" key="4">
    <source>
        <dbReference type="ARBA" id="ARBA00022490"/>
    </source>
</evidence>
<evidence type="ECO:0000256" key="10">
    <source>
        <dbReference type="ARBA" id="ARBA00052690"/>
    </source>
</evidence>
<feature type="binding site" evidence="11">
    <location>
        <position position="74"/>
    </location>
    <ligand>
        <name>NADPH</name>
        <dbReference type="ChEBI" id="CHEBI:57783"/>
    </ligand>
</feature>
<dbReference type="Gene3D" id="3.40.50.720">
    <property type="entry name" value="NAD(P)-binding Rossmann-like Domain"/>
    <property type="match status" value="1"/>
</dbReference>
<comment type="caution">
    <text evidence="16">The sequence shown here is derived from an EMBL/GenBank/DDBJ whole genome shotgun (WGS) entry which is preliminary data.</text>
</comment>
<keyword evidence="6 12" id="KW-0641">Proline biosynthesis</keyword>
<evidence type="ECO:0000256" key="2">
    <source>
        <dbReference type="ARBA" id="ARBA00005525"/>
    </source>
</evidence>
<dbReference type="InterPro" id="IPR028939">
    <property type="entry name" value="P5C_Rdtase_cat_N"/>
</dbReference>
<evidence type="ECO:0000256" key="1">
    <source>
        <dbReference type="ARBA" id="ARBA00004496"/>
    </source>
</evidence>
<feature type="binding site" evidence="11">
    <location>
        <begin position="26"/>
        <end position="31"/>
    </location>
    <ligand>
        <name>NADP(+)</name>
        <dbReference type="ChEBI" id="CHEBI:58349"/>
    </ligand>
</feature>
<dbReference type="Proteomes" id="UP001515480">
    <property type="component" value="Unassembled WGS sequence"/>
</dbReference>
<dbReference type="AlphaFoldDB" id="A0AB34IV80"/>
<keyword evidence="8 12" id="KW-0560">Oxidoreductase</keyword>